<reference evidence="1" key="1">
    <citation type="submission" date="2020-03" db="EMBL/GenBank/DDBJ databases">
        <title>Draft Genome Sequence of Cylindrodendrum hubeiense.</title>
        <authorList>
            <person name="Buettner E."/>
            <person name="Kellner H."/>
        </authorList>
    </citation>
    <scope>NUCLEOTIDE SEQUENCE</scope>
    <source>
        <strain evidence="1">IHI 201604</strain>
    </source>
</reference>
<evidence type="ECO:0000313" key="2">
    <source>
        <dbReference type="Proteomes" id="UP000722485"/>
    </source>
</evidence>
<accession>A0A9P5H999</accession>
<sequence>MLFGNFAEAKPTDDTAEWVVRLPGDRFEPVLTVLAIIHHRFDLVPITLTALELYQILAVTEKYDMTEITRPWARQWIDYVQQTTQPVLAWIAWELGEANIFMHAVDMLAITCGIDEQGQLLTEKGALLAQAKYDPLRPTDILEHIAAIRLDILGKMLFPLHKLVKDLKKAKSKCCETCAMTNLGSLTISAANCDLDPLPLSGSEFSGSVLELEGKFDKLSMISSHDGPNAVDPMPAMRSLAKLAVENRYHATPAFYLEHMENQRKKSGIMI</sequence>
<dbReference type="EMBL" id="JAANBB010000160">
    <property type="protein sequence ID" value="KAF7548039.1"/>
    <property type="molecule type" value="Genomic_DNA"/>
</dbReference>
<comment type="caution">
    <text evidence="1">The sequence shown here is derived from an EMBL/GenBank/DDBJ whole genome shotgun (WGS) entry which is preliminary data.</text>
</comment>
<dbReference type="Proteomes" id="UP000722485">
    <property type="component" value="Unassembled WGS sequence"/>
</dbReference>
<protein>
    <submittedName>
        <fullName evidence="1">Uncharacterized protein</fullName>
    </submittedName>
</protein>
<gene>
    <name evidence="1" type="ORF">G7Z17_g7313</name>
</gene>
<name>A0A9P5H999_9HYPO</name>
<dbReference type="OrthoDB" id="5275938at2759"/>
<keyword evidence="2" id="KW-1185">Reference proteome</keyword>
<evidence type="ECO:0000313" key="1">
    <source>
        <dbReference type="EMBL" id="KAF7548039.1"/>
    </source>
</evidence>
<dbReference type="AlphaFoldDB" id="A0A9P5H999"/>
<organism evidence="1 2">
    <name type="scientific">Cylindrodendrum hubeiense</name>
    <dbReference type="NCBI Taxonomy" id="595255"/>
    <lineage>
        <taxon>Eukaryota</taxon>
        <taxon>Fungi</taxon>
        <taxon>Dikarya</taxon>
        <taxon>Ascomycota</taxon>
        <taxon>Pezizomycotina</taxon>
        <taxon>Sordariomycetes</taxon>
        <taxon>Hypocreomycetidae</taxon>
        <taxon>Hypocreales</taxon>
        <taxon>Nectriaceae</taxon>
        <taxon>Cylindrodendrum</taxon>
    </lineage>
</organism>
<proteinExistence type="predicted"/>